<dbReference type="EMBL" id="CAACVG010011379">
    <property type="protein sequence ID" value="VEN57950.1"/>
    <property type="molecule type" value="Genomic_DNA"/>
</dbReference>
<dbReference type="AlphaFoldDB" id="A0A653DCK7"/>
<feature type="chain" id="PRO_5024835960" description="TIL domain-containing protein" evidence="1">
    <location>
        <begin position="24"/>
        <end position="77"/>
    </location>
</feature>
<gene>
    <name evidence="3" type="ORF">CALMAC_LOCUS16444</name>
</gene>
<evidence type="ECO:0000313" key="4">
    <source>
        <dbReference type="Proteomes" id="UP000410492"/>
    </source>
</evidence>
<protein>
    <recommendedName>
        <fullName evidence="2">TIL domain-containing protein</fullName>
    </recommendedName>
</protein>
<sequence>MKSLVLSICVLFVIVSIFETASAKCGPKEHVPRCRPCSVTCEELHKPCPKICIHNTKCYCRPQYLRKNGVCVPISQC</sequence>
<dbReference type="SUPFAM" id="SSF57567">
    <property type="entry name" value="Serine protease inhibitors"/>
    <property type="match status" value="1"/>
</dbReference>
<proteinExistence type="predicted"/>
<dbReference type="Gene3D" id="2.10.25.10">
    <property type="entry name" value="Laminin"/>
    <property type="match status" value="1"/>
</dbReference>
<organism evidence="3 4">
    <name type="scientific">Callosobruchus maculatus</name>
    <name type="common">Southern cowpea weevil</name>
    <name type="synonym">Pulse bruchid</name>
    <dbReference type="NCBI Taxonomy" id="64391"/>
    <lineage>
        <taxon>Eukaryota</taxon>
        <taxon>Metazoa</taxon>
        <taxon>Ecdysozoa</taxon>
        <taxon>Arthropoda</taxon>
        <taxon>Hexapoda</taxon>
        <taxon>Insecta</taxon>
        <taxon>Pterygota</taxon>
        <taxon>Neoptera</taxon>
        <taxon>Endopterygota</taxon>
        <taxon>Coleoptera</taxon>
        <taxon>Polyphaga</taxon>
        <taxon>Cucujiformia</taxon>
        <taxon>Chrysomeloidea</taxon>
        <taxon>Chrysomelidae</taxon>
        <taxon>Bruchinae</taxon>
        <taxon>Bruchini</taxon>
        <taxon>Callosobruchus</taxon>
    </lineage>
</organism>
<dbReference type="InterPro" id="IPR036084">
    <property type="entry name" value="Ser_inhib-like_sf"/>
</dbReference>
<evidence type="ECO:0000259" key="2">
    <source>
        <dbReference type="Pfam" id="PF01826"/>
    </source>
</evidence>
<feature type="domain" description="TIL" evidence="2">
    <location>
        <begin position="25"/>
        <end position="77"/>
    </location>
</feature>
<dbReference type="OrthoDB" id="6747176at2759"/>
<evidence type="ECO:0000256" key="1">
    <source>
        <dbReference type="SAM" id="SignalP"/>
    </source>
</evidence>
<keyword evidence="4" id="KW-1185">Reference proteome</keyword>
<accession>A0A653DCK7</accession>
<dbReference type="Proteomes" id="UP000410492">
    <property type="component" value="Unassembled WGS sequence"/>
</dbReference>
<feature type="signal peptide" evidence="1">
    <location>
        <begin position="1"/>
        <end position="23"/>
    </location>
</feature>
<dbReference type="InterPro" id="IPR002919">
    <property type="entry name" value="TIL_dom"/>
</dbReference>
<keyword evidence="1" id="KW-0732">Signal</keyword>
<reference evidence="3 4" key="1">
    <citation type="submission" date="2019-01" db="EMBL/GenBank/DDBJ databases">
        <authorList>
            <person name="Sayadi A."/>
        </authorList>
    </citation>
    <scope>NUCLEOTIDE SEQUENCE [LARGE SCALE GENOMIC DNA]</scope>
</reference>
<name>A0A653DCK7_CALMS</name>
<evidence type="ECO:0000313" key="3">
    <source>
        <dbReference type="EMBL" id="VEN57950.1"/>
    </source>
</evidence>
<dbReference type="Pfam" id="PF01826">
    <property type="entry name" value="TIL"/>
    <property type="match status" value="1"/>
</dbReference>